<keyword evidence="1" id="KW-1133">Transmembrane helix</keyword>
<evidence type="ECO:0000313" key="3">
    <source>
        <dbReference type="Proteomes" id="UP000295264"/>
    </source>
</evidence>
<dbReference type="EMBL" id="QWLN02004798">
    <property type="protein sequence ID" value="TEA38189.1"/>
    <property type="molecule type" value="Genomic_DNA"/>
</dbReference>
<evidence type="ECO:0000313" key="2">
    <source>
        <dbReference type="EMBL" id="TEA38189.1"/>
    </source>
</evidence>
<keyword evidence="1" id="KW-0472">Membrane</keyword>
<proteinExistence type="predicted"/>
<comment type="caution">
    <text evidence="2">The sequence shown here is derived from an EMBL/GenBank/DDBJ whole genome shotgun (WGS) entry which is preliminary data.</text>
</comment>
<dbReference type="Proteomes" id="UP000295264">
    <property type="component" value="Unassembled WGS sequence"/>
</dbReference>
<keyword evidence="1" id="KW-0812">Transmembrane</keyword>
<accession>A0A484GRP8</accession>
<gene>
    <name evidence="2" type="ORF">DBR06_SOUSAS110027</name>
</gene>
<protein>
    <submittedName>
        <fullName evidence="2">Uncharacterized protein</fullName>
    </submittedName>
</protein>
<keyword evidence="3" id="KW-1185">Reference proteome</keyword>
<reference evidence="2 3" key="1">
    <citation type="journal article" date="2018" name="Genomics">
        <title>Molecular footprints of inshore aquatic adaptation in Indo-Pacific humpback dolphin (Sousa chinensis).</title>
        <authorList>
            <person name="Ming Y."/>
            <person name="Jian J."/>
            <person name="Yu F."/>
            <person name="Yu X."/>
            <person name="Wang J."/>
            <person name="Liu W."/>
        </authorList>
    </citation>
    <scope>NUCLEOTIDE SEQUENCE [LARGE SCALE GENOMIC DNA]</scope>
    <source>
        <strain evidence="2">MY-2018</strain>
        <tissue evidence="2">Skin</tissue>
    </source>
</reference>
<feature type="non-terminal residue" evidence="2">
    <location>
        <position position="1"/>
    </location>
</feature>
<organism evidence="2 3">
    <name type="scientific">Sousa chinensis</name>
    <name type="common">Indo-pacific humpbacked dolphin</name>
    <name type="synonym">Steno chinensis</name>
    <dbReference type="NCBI Taxonomy" id="103600"/>
    <lineage>
        <taxon>Eukaryota</taxon>
        <taxon>Metazoa</taxon>
        <taxon>Chordata</taxon>
        <taxon>Craniata</taxon>
        <taxon>Vertebrata</taxon>
        <taxon>Euteleostomi</taxon>
        <taxon>Mammalia</taxon>
        <taxon>Eutheria</taxon>
        <taxon>Laurasiatheria</taxon>
        <taxon>Artiodactyla</taxon>
        <taxon>Whippomorpha</taxon>
        <taxon>Cetacea</taxon>
        <taxon>Odontoceti</taxon>
        <taxon>Delphinidae</taxon>
        <taxon>Sousa</taxon>
    </lineage>
</organism>
<evidence type="ECO:0000256" key="1">
    <source>
        <dbReference type="SAM" id="Phobius"/>
    </source>
</evidence>
<name>A0A484GRP8_SOUCH</name>
<feature type="transmembrane region" description="Helical" evidence="1">
    <location>
        <begin position="16"/>
        <end position="38"/>
    </location>
</feature>
<sequence>CGPAHQHHSLYMQGHVVWLCLFVAHIFCSHNEAFWIIIQYL</sequence>
<dbReference type="AlphaFoldDB" id="A0A484GRP8"/>
<feature type="non-terminal residue" evidence="2">
    <location>
        <position position="41"/>
    </location>
</feature>